<comment type="caution">
    <text evidence="1">The sequence shown here is derived from an EMBL/GenBank/DDBJ whole genome shotgun (WGS) entry which is preliminary data.</text>
</comment>
<gene>
    <name evidence="1" type="ORF">GCWU000325_00839</name>
</gene>
<organism evidence="1 2">
    <name type="scientific">Alloprevotella tannerae ATCC 51259</name>
    <dbReference type="NCBI Taxonomy" id="626522"/>
    <lineage>
        <taxon>Bacteria</taxon>
        <taxon>Pseudomonadati</taxon>
        <taxon>Bacteroidota</taxon>
        <taxon>Bacteroidia</taxon>
        <taxon>Bacteroidales</taxon>
        <taxon>Prevotellaceae</taxon>
        <taxon>Alloprevotella</taxon>
    </lineage>
</organism>
<keyword evidence="2" id="KW-1185">Reference proteome</keyword>
<reference evidence="1" key="1">
    <citation type="submission" date="2009-09" db="EMBL/GenBank/DDBJ databases">
        <authorList>
            <person name="Weinstock G."/>
            <person name="Sodergren E."/>
            <person name="Clifton S."/>
            <person name="Fulton L."/>
            <person name="Fulton B."/>
            <person name="Courtney L."/>
            <person name="Fronick C."/>
            <person name="Harrison M."/>
            <person name="Strong C."/>
            <person name="Farmer C."/>
            <person name="Delahaunty K."/>
            <person name="Markovic C."/>
            <person name="Hall O."/>
            <person name="Minx P."/>
            <person name="Tomlinson C."/>
            <person name="Mitreva M."/>
            <person name="Nelson J."/>
            <person name="Hou S."/>
            <person name="Wollam A."/>
            <person name="Pepin K.H."/>
            <person name="Johnson M."/>
            <person name="Bhonagiri V."/>
            <person name="Nash W.E."/>
            <person name="Warren W."/>
            <person name="Chinwalla A."/>
            <person name="Mardis E.R."/>
            <person name="Wilson R.K."/>
        </authorList>
    </citation>
    <scope>NUCLEOTIDE SEQUENCE [LARGE SCALE GENOMIC DNA]</scope>
    <source>
        <strain evidence="1">ATCC 51259</strain>
    </source>
</reference>
<name>C9LF57_9BACT</name>
<dbReference type="Proteomes" id="UP000003460">
    <property type="component" value="Unassembled WGS sequence"/>
</dbReference>
<evidence type="ECO:0000313" key="1">
    <source>
        <dbReference type="EMBL" id="EEX72376.1"/>
    </source>
</evidence>
<dbReference type="STRING" id="626522.GCWU000325_00839"/>
<sequence length="56" mass="6846">MLTFLGRTRLLRFVCREQTIVWRQQTIVWSEQTIVWWEQTKKVSKRGLQKQPIGRT</sequence>
<dbReference type="HOGENOM" id="CLU_3010572_0_0_10"/>
<dbReference type="EMBL" id="ACIJ02000016">
    <property type="protein sequence ID" value="EEX72376.1"/>
    <property type="molecule type" value="Genomic_DNA"/>
</dbReference>
<accession>C9LF57</accession>
<protein>
    <submittedName>
        <fullName evidence="1">Uncharacterized protein</fullName>
    </submittedName>
</protein>
<proteinExistence type="predicted"/>
<dbReference type="AlphaFoldDB" id="C9LF57"/>
<evidence type="ECO:0000313" key="2">
    <source>
        <dbReference type="Proteomes" id="UP000003460"/>
    </source>
</evidence>